<sequence>MVNTVDEIVARLYSPRLFAYQKPCLVCLSSRTGGYIVVPSGDYNIKDEDSEIFFKNKFKKNFEIFLIG</sequence>
<evidence type="ECO:0000313" key="2">
    <source>
        <dbReference type="Proteomes" id="UP000623842"/>
    </source>
</evidence>
<evidence type="ECO:0000313" key="1">
    <source>
        <dbReference type="EMBL" id="GHF97750.1"/>
    </source>
</evidence>
<dbReference type="AlphaFoldDB" id="A0A919BLU8"/>
<gene>
    <name evidence="1" type="ORF">GCM10017161_27470</name>
</gene>
<dbReference type="EMBL" id="BNCK01000006">
    <property type="protein sequence ID" value="GHF97750.1"/>
    <property type="molecule type" value="Genomic_DNA"/>
</dbReference>
<reference evidence="1" key="2">
    <citation type="submission" date="2020-09" db="EMBL/GenBank/DDBJ databases">
        <authorList>
            <person name="Sun Q."/>
            <person name="Kim S."/>
        </authorList>
    </citation>
    <scope>NUCLEOTIDE SEQUENCE</scope>
    <source>
        <strain evidence="1">KCTC 42731</strain>
    </source>
</reference>
<accession>A0A919BLU8</accession>
<keyword evidence="2" id="KW-1185">Reference proteome</keyword>
<comment type="caution">
    <text evidence="1">The sequence shown here is derived from an EMBL/GenBank/DDBJ whole genome shotgun (WGS) entry which is preliminary data.</text>
</comment>
<name>A0A919BLU8_9GAMM</name>
<proteinExistence type="predicted"/>
<protein>
    <submittedName>
        <fullName evidence="1">Uncharacterized protein</fullName>
    </submittedName>
</protein>
<dbReference type="Proteomes" id="UP000623842">
    <property type="component" value="Unassembled WGS sequence"/>
</dbReference>
<organism evidence="1 2">
    <name type="scientific">Thalassotalea marina</name>
    <dbReference type="NCBI Taxonomy" id="1673741"/>
    <lineage>
        <taxon>Bacteria</taxon>
        <taxon>Pseudomonadati</taxon>
        <taxon>Pseudomonadota</taxon>
        <taxon>Gammaproteobacteria</taxon>
        <taxon>Alteromonadales</taxon>
        <taxon>Colwelliaceae</taxon>
        <taxon>Thalassotalea</taxon>
    </lineage>
</organism>
<reference evidence="1" key="1">
    <citation type="journal article" date="2014" name="Int. J. Syst. Evol. Microbiol.">
        <title>Complete genome sequence of Corynebacterium casei LMG S-19264T (=DSM 44701T), isolated from a smear-ripened cheese.</title>
        <authorList>
            <consortium name="US DOE Joint Genome Institute (JGI-PGF)"/>
            <person name="Walter F."/>
            <person name="Albersmeier A."/>
            <person name="Kalinowski J."/>
            <person name="Ruckert C."/>
        </authorList>
    </citation>
    <scope>NUCLEOTIDE SEQUENCE</scope>
    <source>
        <strain evidence="1">KCTC 42731</strain>
    </source>
</reference>